<dbReference type="Proteomes" id="UP001214441">
    <property type="component" value="Unassembled WGS sequence"/>
</dbReference>
<dbReference type="InterPro" id="IPR051601">
    <property type="entry name" value="Serine_prot/Carboxylest_S33"/>
</dbReference>
<evidence type="ECO:0000259" key="6">
    <source>
        <dbReference type="Pfam" id="PF08386"/>
    </source>
</evidence>
<reference evidence="7 8" key="1">
    <citation type="submission" date="2023-05" db="EMBL/GenBank/DDBJ databases">
        <title>Streptantibioticus silvisoli sp. nov., acidotolerant actinomycetes 1 from pine litter.</title>
        <authorList>
            <person name="Swiecimska M."/>
            <person name="Golinska P."/>
            <person name="Sangal V."/>
            <person name="Wachnowicz B."/>
            <person name="Goodfellow M."/>
        </authorList>
    </citation>
    <scope>NUCLEOTIDE SEQUENCE [LARGE SCALE GENOMIC DNA]</scope>
    <source>
        <strain evidence="7 8">DSM 42109</strain>
    </source>
</reference>
<evidence type="ECO:0000313" key="8">
    <source>
        <dbReference type="Proteomes" id="UP001214441"/>
    </source>
</evidence>
<dbReference type="Gene3D" id="3.40.50.1820">
    <property type="entry name" value="alpha/beta hydrolase"/>
    <property type="match status" value="1"/>
</dbReference>
<dbReference type="GO" id="GO:0016787">
    <property type="term" value="F:hydrolase activity"/>
    <property type="evidence" value="ECO:0007669"/>
    <property type="project" value="UniProtKB-KW"/>
</dbReference>
<feature type="signal peptide" evidence="5">
    <location>
        <begin position="1"/>
        <end position="23"/>
    </location>
</feature>
<dbReference type="Pfam" id="PF08386">
    <property type="entry name" value="Abhydrolase_4"/>
    <property type="match status" value="1"/>
</dbReference>
<dbReference type="RefSeq" id="WP_274045408.1">
    <property type="nucleotide sequence ID" value="NZ_JANCPR020000015.1"/>
</dbReference>
<protein>
    <submittedName>
        <fullName evidence="7">Alpha/beta hydrolase</fullName>
    </submittedName>
</protein>
<comment type="similarity">
    <text evidence="1">Belongs to the peptidase S33 family.</text>
</comment>
<evidence type="ECO:0000256" key="5">
    <source>
        <dbReference type="SAM" id="SignalP"/>
    </source>
</evidence>
<dbReference type="InterPro" id="IPR029058">
    <property type="entry name" value="AB_hydrolase_fold"/>
</dbReference>
<name>A0ABT6ZYV1_9ACTN</name>
<comment type="caution">
    <text evidence="7">The sequence shown here is derived from an EMBL/GenBank/DDBJ whole genome shotgun (WGS) entry which is preliminary data.</text>
</comment>
<feature type="compositionally biased region" description="Basic and acidic residues" evidence="4">
    <location>
        <begin position="534"/>
        <end position="550"/>
    </location>
</feature>
<sequence length="566" mass="60153">MRRAAVHSTVGALALTISVAGTAATAGPAATAATAGPAATPGTGGAEPAVPGVPAISAGLPDGPVEAMGVRSAARAAAATGIGWKKCPEAEEMPRTVECGTVSVPVDYAEPGGKQIALTVSRSRATGPKAERLGPLVYNPGGPGGNGMNFALHGKLAGVWKHLNARYDFVGYAPRGVGRSGPLSCQDPKRFLQGPNTSPLRPTNAYKRKMNARAAAYAEGCAKAQPDRLPHYTTVNNARDLDVLRAALGRRKLNFFGVSYGTYIGSVYATLFPGHVRRLVLDSVVDPSQDSIWYRSNLGQNHAFETRWSDWKKWTAKHHATYGLGRTPRQVQAAFDRVRAAADREPVGRKVGSKELVAAFLDTGYSDSSWPKHAHALSRYRKGDPKPLLKEATPDLASAKKEENSNAVYNAVECNDAPWPRDWATWDRDNTASAAVAPFNTWDNAWMNLPCAYWKTVPTRPLEVGTGPGRLPPVLLLAATRDAATPYHGALETRRRLSGSSLVTEKGAGTHGVTGGNKCADAHLERYLLEGKTPGDHAECAARPEPEPGTKKSAQTKAADLAEPAR</sequence>
<feature type="chain" id="PRO_5046705252" evidence="5">
    <location>
        <begin position="24"/>
        <end position="566"/>
    </location>
</feature>
<evidence type="ECO:0000256" key="1">
    <source>
        <dbReference type="ARBA" id="ARBA00010088"/>
    </source>
</evidence>
<dbReference type="PANTHER" id="PTHR43248">
    <property type="entry name" value="2-SUCCINYL-6-HYDROXY-2,4-CYCLOHEXADIENE-1-CARBOXYLATE SYNTHASE"/>
    <property type="match status" value="1"/>
</dbReference>
<dbReference type="SUPFAM" id="SSF53474">
    <property type="entry name" value="alpha/beta-Hydrolases"/>
    <property type="match status" value="1"/>
</dbReference>
<dbReference type="InterPro" id="IPR013595">
    <property type="entry name" value="Pept_S33_TAP-like_C"/>
</dbReference>
<dbReference type="EMBL" id="JANCPR020000015">
    <property type="protein sequence ID" value="MDJ1133588.1"/>
    <property type="molecule type" value="Genomic_DNA"/>
</dbReference>
<proteinExistence type="inferred from homology"/>
<feature type="region of interest" description="Disordered" evidence="4">
    <location>
        <begin position="534"/>
        <end position="566"/>
    </location>
</feature>
<evidence type="ECO:0000256" key="4">
    <source>
        <dbReference type="SAM" id="MobiDB-lite"/>
    </source>
</evidence>
<gene>
    <name evidence="7" type="ORF">NMN56_016775</name>
</gene>
<feature type="domain" description="Peptidase S33 tripeptidyl aminopeptidase-like C-terminal" evidence="6">
    <location>
        <begin position="442"/>
        <end position="540"/>
    </location>
</feature>
<keyword evidence="8" id="KW-1185">Reference proteome</keyword>
<evidence type="ECO:0000313" key="7">
    <source>
        <dbReference type="EMBL" id="MDJ1133588.1"/>
    </source>
</evidence>
<organism evidence="7 8">
    <name type="scientific">Streptomyces iconiensis</name>
    <dbReference type="NCBI Taxonomy" id="1384038"/>
    <lineage>
        <taxon>Bacteria</taxon>
        <taxon>Bacillati</taxon>
        <taxon>Actinomycetota</taxon>
        <taxon>Actinomycetes</taxon>
        <taxon>Kitasatosporales</taxon>
        <taxon>Streptomycetaceae</taxon>
        <taxon>Streptomyces</taxon>
    </lineage>
</organism>
<keyword evidence="3 7" id="KW-0378">Hydrolase</keyword>
<dbReference type="PANTHER" id="PTHR43248:SF29">
    <property type="entry name" value="TRIPEPTIDYL AMINOPEPTIDASE"/>
    <property type="match status" value="1"/>
</dbReference>
<evidence type="ECO:0000256" key="2">
    <source>
        <dbReference type="ARBA" id="ARBA00022729"/>
    </source>
</evidence>
<keyword evidence="2 5" id="KW-0732">Signal</keyword>
<evidence type="ECO:0000256" key="3">
    <source>
        <dbReference type="ARBA" id="ARBA00022801"/>
    </source>
</evidence>
<accession>A0ABT6ZYV1</accession>